<dbReference type="RefSeq" id="WP_058247986.1">
    <property type="nucleotide sequence ID" value="NZ_CYSE01000004.1"/>
</dbReference>
<feature type="transmembrane region" description="Helical" evidence="1">
    <location>
        <begin position="105"/>
        <end position="129"/>
    </location>
</feature>
<evidence type="ECO:0000313" key="2">
    <source>
        <dbReference type="EMBL" id="CUH79480.1"/>
    </source>
</evidence>
<feature type="transmembrane region" description="Helical" evidence="1">
    <location>
        <begin position="32"/>
        <end position="55"/>
    </location>
</feature>
<feature type="transmembrane region" description="Helical" evidence="1">
    <location>
        <begin position="173"/>
        <end position="191"/>
    </location>
</feature>
<feature type="transmembrane region" description="Helical" evidence="1">
    <location>
        <begin position="231"/>
        <end position="250"/>
    </location>
</feature>
<dbReference type="OrthoDB" id="7993201at2"/>
<dbReference type="EMBL" id="CYSE01000004">
    <property type="protein sequence ID" value="CUH79480.1"/>
    <property type="molecule type" value="Genomic_DNA"/>
</dbReference>
<protein>
    <recommendedName>
        <fullName evidence="4">Glycosyltransferase RgtA/B/C/D-like domain-containing protein</fullName>
    </recommendedName>
</protein>
<sequence length="542" mass="57075">MILLSTYALAILFAGFGALALSGGPRNGAPLIGMAGLVGAALLIAASWLMPLLIFDHETYLGDLWTAFEGANKAASGLSSSSDYVSPIGPMYDWVFRAALALRPLTATTVPLASALMALGVMILGVAILWRQVSLAALGMVLLLAVATVVSPREADTLIAQTSMSWLAPYNRWASGLAVVLTVALCLPAKGRGVIGAALIGAGIAGLLLLKITYGAALLGLVVIAVILRTLTLWHLVILVTGLAGALAAADAMTGQIAPYLGDLRSVAALEANGLRPIQLVQQLGEAALWAGGAILLYAALCGATGQAMRLRAVLLLVVAAAMGCAILMQNHWLSESAIYAALPIIAAEWTSLLHSEDDSPEMPTPLWAGLAGLCVALSMLYPIRDGGTVLAQVVQAQRFAPDPALAGTPQADFLLHERWRFDPTSGPAQDYTRMIEAYQALDTLGAGLPQTGTTLALNFSNPFPMLLGKPSPKRAPIWLHEGRSFSADSYIPAEEMFDGVDFIAVAVGEGSGEALWQIYQPYIEAHFERVTELDAWMIWAR</sequence>
<keyword evidence="3" id="KW-1185">Reference proteome</keyword>
<evidence type="ECO:0008006" key="4">
    <source>
        <dbReference type="Google" id="ProtNLM"/>
    </source>
</evidence>
<feature type="transmembrane region" description="Helical" evidence="1">
    <location>
        <begin position="197"/>
        <end position="224"/>
    </location>
</feature>
<gene>
    <name evidence="2" type="ORF">TRN7648_02494</name>
</gene>
<feature type="transmembrane region" description="Helical" evidence="1">
    <location>
        <begin position="135"/>
        <end position="152"/>
    </location>
</feature>
<keyword evidence="1" id="KW-0812">Transmembrane</keyword>
<accession>A0A0P1GWK0</accession>
<organism evidence="2 3">
    <name type="scientific">Tropicibacter naphthalenivorans</name>
    <dbReference type="NCBI Taxonomy" id="441103"/>
    <lineage>
        <taxon>Bacteria</taxon>
        <taxon>Pseudomonadati</taxon>
        <taxon>Pseudomonadota</taxon>
        <taxon>Alphaproteobacteria</taxon>
        <taxon>Rhodobacterales</taxon>
        <taxon>Roseobacteraceae</taxon>
        <taxon>Tropicibacter</taxon>
    </lineage>
</organism>
<keyword evidence="1" id="KW-0472">Membrane</keyword>
<proteinExistence type="predicted"/>
<name>A0A0P1GWK0_9RHOB</name>
<keyword evidence="1" id="KW-1133">Transmembrane helix</keyword>
<feature type="transmembrane region" description="Helical" evidence="1">
    <location>
        <begin position="313"/>
        <end position="331"/>
    </location>
</feature>
<dbReference type="AlphaFoldDB" id="A0A0P1GWK0"/>
<feature type="transmembrane region" description="Helical" evidence="1">
    <location>
        <begin position="287"/>
        <end position="306"/>
    </location>
</feature>
<dbReference type="Proteomes" id="UP000054935">
    <property type="component" value="Unassembled WGS sequence"/>
</dbReference>
<evidence type="ECO:0000313" key="3">
    <source>
        <dbReference type="Proteomes" id="UP000054935"/>
    </source>
</evidence>
<evidence type="ECO:0000256" key="1">
    <source>
        <dbReference type="SAM" id="Phobius"/>
    </source>
</evidence>
<reference evidence="2 3" key="1">
    <citation type="submission" date="2015-09" db="EMBL/GenBank/DDBJ databases">
        <authorList>
            <consortium name="Swine Surveillance"/>
        </authorList>
    </citation>
    <scope>NUCLEOTIDE SEQUENCE [LARGE SCALE GENOMIC DNA]</scope>
    <source>
        <strain evidence="2 3">CECT 7648</strain>
    </source>
</reference>
<dbReference type="STRING" id="441103.TRN7648_02494"/>